<evidence type="ECO:0000313" key="1">
    <source>
        <dbReference type="EMBL" id="OMP00199.1"/>
    </source>
</evidence>
<reference evidence="2" key="1">
    <citation type="submission" date="2013-09" db="EMBL/GenBank/DDBJ databases">
        <title>Corchorus olitorius genome sequencing.</title>
        <authorList>
            <person name="Alam M."/>
            <person name="Haque M.S."/>
            <person name="Islam M.S."/>
            <person name="Emdad E.M."/>
            <person name="Islam M.M."/>
            <person name="Ahmed B."/>
            <person name="Halim A."/>
            <person name="Hossen Q.M.M."/>
            <person name="Hossain M.Z."/>
            <person name="Ahmed R."/>
            <person name="Khan M.M."/>
            <person name="Islam R."/>
            <person name="Rashid M.M."/>
            <person name="Khan S.A."/>
            <person name="Rahman M.S."/>
            <person name="Alam M."/>
            <person name="Yahiya A.S."/>
            <person name="Khan M.S."/>
            <person name="Azam M.S."/>
            <person name="Haque T."/>
            <person name="Lashkar M.Z.H."/>
            <person name="Akhand A.I."/>
            <person name="Morshed G."/>
            <person name="Roy S."/>
            <person name="Uddin K.S."/>
            <person name="Rabeya T."/>
            <person name="Hossain A.S."/>
            <person name="Chowdhury A."/>
            <person name="Snigdha A.R."/>
            <person name="Mortoza M.S."/>
            <person name="Matin S.A."/>
            <person name="Hoque S.M.E."/>
            <person name="Islam M.K."/>
            <person name="Roy D.K."/>
            <person name="Haider R."/>
            <person name="Moosa M.M."/>
            <person name="Elias S.M."/>
            <person name="Hasan A.M."/>
            <person name="Jahan S."/>
            <person name="Shafiuddin M."/>
            <person name="Mahmood N."/>
            <person name="Shommy N.S."/>
        </authorList>
    </citation>
    <scope>NUCLEOTIDE SEQUENCE [LARGE SCALE GENOMIC DNA]</scope>
    <source>
        <strain evidence="2">cv. O-4</strain>
    </source>
</reference>
<sequence length="56" mass="6223">MVTVKSKRRESVKLNGHVKAWTVTGKWALPTPNNAPRYMFPKSWGVLAVTDAAVLN</sequence>
<dbReference type="AlphaFoldDB" id="A0A1R3JZD6"/>
<comment type="caution">
    <text evidence="1">The sequence shown here is derived from an EMBL/GenBank/DDBJ whole genome shotgun (WGS) entry which is preliminary data.</text>
</comment>
<keyword evidence="2" id="KW-1185">Reference proteome</keyword>
<dbReference type="EMBL" id="AWUE01014974">
    <property type="protein sequence ID" value="OMP00199.1"/>
    <property type="molecule type" value="Genomic_DNA"/>
</dbReference>
<protein>
    <submittedName>
        <fullName evidence="1">Uncharacterized protein</fullName>
    </submittedName>
</protein>
<accession>A0A1R3JZD6</accession>
<dbReference type="Proteomes" id="UP000187203">
    <property type="component" value="Unassembled WGS sequence"/>
</dbReference>
<proteinExistence type="predicted"/>
<evidence type="ECO:0000313" key="2">
    <source>
        <dbReference type="Proteomes" id="UP000187203"/>
    </source>
</evidence>
<gene>
    <name evidence="1" type="ORF">COLO4_12863</name>
</gene>
<name>A0A1R3JZD6_9ROSI</name>
<organism evidence="1 2">
    <name type="scientific">Corchorus olitorius</name>
    <dbReference type="NCBI Taxonomy" id="93759"/>
    <lineage>
        <taxon>Eukaryota</taxon>
        <taxon>Viridiplantae</taxon>
        <taxon>Streptophyta</taxon>
        <taxon>Embryophyta</taxon>
        <taxon>Tracheophyta</taxon>
        <taxon>Spermatophyta</taxon>
        <taxon>Magnoliopsida</taxon>
        <taxon>eudicotyledons</taxon>
        <taxon>Gunneridae</taxon>
        <taxon>Pentapetalae</taxon>
        <taxon>rosids</taxon>
        <taxon>malvids</taxon>
        <taxon>Malvales</taxon>
        <taxon>Malvaceae</taxon>
        <taxon>Grewioideae</taxon>
        <taxon>Apeibeae</taxon>
        <taxon>Corchorus</taxon>
    </lineage>
</organism>